<gene>
    <name evidence="1" type="primary">94</name>
    <name evidence="1" type="ORF">SEA_ONYINYE_94</name>
</gene>
<evidence type="ECO:0000313" key="2">
    <source>
        <dbReference type="Proteomes" id="UP000463915"/>
    </source>
</evidence>
<dbReference type="GeneID" id="77924889"/>
<protein>
    <submittedName>
        <fullName evidence="1">Uncharacterized protein</fullName>
    </submittedName>
</protein>
<accession>A0A6B9LD45</accession>
<organism evidence="1 2">
    <name type="scientific">Mycobacterium phage Onyinye</name>
    <dbReference type="NCBI Taxonomy" id="2686235"/>
    <lineage>
        <taxon>Viruses</taxon>
        <taxon>Duplodnaviria</taxon>
        <taxon>Heunggongvirae</taxon>
        <taxon>Uroviricota</taxon>
        <taxon>Caudoviricetes</taxon>
        <taxon>Onyinyevirus</taxon>
        <taxon>Onyinyevirus onyinye</taxon>
    </lineage>
</organism>
<dbReference type="Proteomes" id="UP000463915">
    <property type="component" value="Segment"/>
</dbReference>
<sequence length="132" mass="15165">MADPKAAAKQRHPAGSKYVPVEKILGRLLTVMSENYWLYGAPSAEAPNRVERWDLRSMLDYAVLTYETGHFNPSYSTFYLQRNTVMAKIMQAAEMSNYGEWRFWETEAERTATDIESVVRHALAAERRAKNS</sequence>
<keyword evidence="2" id="KW-1185">Reference proteome</keyword>
<reference evidence="1 2" key="1">
    <citation type="submission" date="2019-12" db="EMBL/GenBank/DDBJ databases">
        <authorList>
            <person name="Ayuk M.A."/>
            <person name="Robinson C.J."/>
            <person name="Anderson W.A."/>
            <person name="Ullah H."/>
            <person name="Gugssa A."/>
            <person name="Somiranjan G."/>
            <person name="Allen A."/>
            <person name="Lourds M.F."/>
            <person name="Quagraine B.K."/>
            <person name="Smith M."/>
            <person name="Moore M."/>
            <person name="Oliver J."/>
            <person name="Irabor E."/>
            <person name="Roy S.D."/>
            <person name="Bassey G."/>
            <person name="Louis B.N."/>
            <person name="Adu D."/>
            <person name="Akhimien C.E."/>
            <person name="Annor K."/>
            <person name="Archibald A."/>
            <person name="Ashagre K.C."/>
            <person name="Baity M.R."/>
            <person name="Barnes K.J."/>
            <person name="Barrios L.E."/>
            <person name="Black A.C."/>
            <person name="Bowen'Kauth M.S."/>
            <person name="Bowman K.N."/>
            <person name="Breaux D.L."/>
            <person name="Brooks J.A."/>
            <person name="Bwayili H.A."/>
            <person name="Caine T."/>
            <person name="Williams A.Y."/>
            <person name="Norris L.J."/>
            <person name="Nwozo E.O."/>
            <person name="Prosper P.L."/>
            <person name="Rankin N.A."/>
            <person name="Richardson K.M."/>
            <person name="Robinson D.M."/>
            <person name="Salters D.J."/>
            <person name="Savage M.A."/>
            <person name="Solomon S.M."/>
            <person name="Williams L.R."/>
            <person name="Curtis N."/>
            <person name="Garlena R.A."/>
            <person name="Russell D.A."/>
            <person name="Pope W.H."/>
            <person name="Jacobs-Sera D."/>
            <person name="Hatfull G.F."/>
        </authorList>
    </citation>
    <scope>NUCLEOTIDE SEQUENCE [LARGE SCALE GENOMIC DNA]</scope>
</reference>
<name>A0A6B9LD45_9CAUD</name>
<evidence type="ECO:0000313" key="1">
    <source>
        <dbReference type="EMBL" id="QHB37498.1"/>
    </source>
</evidence>
<dbReference type="KEGG" id="vg:77924889"/>
<dbReference type="EMBL" id="MN813687">
    <property type="protein sequence ID" value="QHB37498.1"/>
    <property type="molecule type" value="Genomic_DNA"/>
</dbReference>
<dbReference type="RefSeq" id="YP_010649343.1">
    <property type="nucleotide sequence ID" value="NC_070765.1"/>
</dbReference>
<proteinExistence type="predicted"/>